<dbReference type="InterPro" id="IPR045851">
    <property type="entry name" value="AMP-bd_C_sf"/>
</dbReference>
<dbReference type="Pfam" id="PF16073">
    <property type="entry name" value="SAT"/>
    <property type="match status" value="1"/>
</dbReference>
<dbReference type="NCBIfam" id="TIGR01733">
    <property type="entry name" value="AA-adenyl-dom"/>
    <property type="match status" value="2"/>
</dbReference>
<dbReference type="InterPro" id="IPR001227">
    <property type="entry name" value="Ac_transferase_dom_sf"/>
</dbReference>
<dbReference type="SMART" id="SM00823">
    <property type="entry name" value="PKS_PP"/>
    <property type="match status" value="3"/>
</dbReference>
<dbReference type="InterPro" id="IPR025110">
    <property type="entry name" value="AMP-bd_C"/>
</dbReference>
<dbReference type="InterPro" id="IPR009081">
    <property type="entry name" value="PP-bd_ACP"/>
</dbReference>
<protein>
    <recommendedName>
        <fullName evidence="5">Carrier domain-containing protein</fullName>
    </recommendedName>
</protein>
<dbReference type="Gene3D" id="1.10.1200.10">
    <property type="entry name" value="ACP-like"/>
    <property type="match status" value="3"/>
</dbReference>
<sequence>MTTQDSLQNVLEDDQLGLAVLFGGQGCEYIDELTHVVHSSLSAGQFVQLAQTTLEDEAKGTAFSCIHPFLWTKDPTSRPPRLALMAAPVSYPLIFLTQVATYVAFLEVRGLSHELLLPRLRGATGHSQGLAAAVLLASVTTTTELLQHGLQYVRLMFWQGVRAQTVFNSLHASAPCIDNAVTSMLLVRGLPESRVSSLVDDFNVRHGDVVQVSLVNDESAVVVTGFPPSLRVFAATVEGQELWTTSDNFRLDFLSVSCPFHSHLMLPAQSLVVADANRLQLVVPNAAMNFPVIGTTNQGLNLQSCSGIVPTIIQMQLVDVVHWPVATNTLQNLPGVSCILDFGPGRITPFLLHRHMQVFRVCNFVQLNEPTGSSVMSDMERQVAKIWAHVLNKDEALISGKTSFFELGGDSISAIRVVAECKSLGVNLTVAQFMRDPTPRHVASSVKATTMRKWPTAALDKALADSMDKSAGVGSVMYPMTAMQRSLLAATTVNPSASVLQVTLKLSAPVTPRSLEAAFRSLVGQHDIFQAAFITSVHGMFQVFPATRSSKTTVSTHKMLLDEYLQTDLARGFCIDNPSFIRLAIVQSAADIYGVITVHHALIDGWSIDLFLSDLINVMDHQAVPPRPSFRNVVDYIEAQDKGASAAFWSGYLDGYTPCALQFAPPTATDVPPSPLVLKNAVAPHQLSQAASRSGVSIAELTKFAWAATLRKFTRQNDVVFGQVMANRGIPVQDVDRIVGPLLSVVPCRVRFDEHTPLALKIQALQAAQRVMAAHSHGCLIDMAKSCGAVTPTQLFDTLFGYQKWPRRRSIAGVEVIETWKTACGLQTQSYPFELLVEPNLDMELTTRALYMPAKMSWSHAFALLNEFDHTLCQVCDALLAQTVPVPTSLALWPLSPLQMKRITDASRGSDVPLPYELVHHGFEVHAMKSPGLRAVDFDGKWLTYGELNAQANSVAAQLQDLGVTVGYRVAVIMERCLEFLVALLATHKTGASTIPMDATFPTARLSFMVSDADARIVLTTKPYVDKIKTLDASIHLLSLDSSTMDRDAHAFVPRQFASRHDEAYIVYTSGSTGNPKGVRVKHVGIVNSVNYRSSDLGIAKGVRVMQFLAIGFDVCQWEIWTTLSHGATLVLRDRDGMESLSTVNVLAITPTGLSKLGKPSHYPNLKTVCVGGEAIPATLKDLWSPHVQLFNCYGPTEGSCTTHMHQLLPDEPVTIGLPISNVHSYILDEHQRHVPVGALGELYLGGVCVASGYTNLPLMTASRFLDDPFNLPDGKMYRTGDLVQMLPNGYVHYIGRQDSQVKLKGYRIELDEVANAMMQHPSVVSAAAVVQNKTHLVGYFSPAAVDVEALRQYVADQLPVYMVPAVWVGLDDMPQNSNGKIDVKALQAMDVRIRVEPLETDMELKMARVWSDVLGVTLSEIGRQSSFFELGGDSLSVVRVVAACKTMGLTLSGAQLTKEMLLCRAAKVATTHRRVDWPSAMLPDDMKGAIATEWPHVSNWSNCIVYPVTSLQMGMLYASMSHREAYVLQNVVPLADSAEVATFESGFRSLVRHHDILRTTFVTTSTGMYQVIQPDSHNADVSAVAAPSIDDFLQHDLARGFQVGDSSFVRLTVVRTDKGQHGVLTIHHCLYDGWSMSMLWSDLADIMEGRPLGHRPSFRHVVDYNEAQDKSATEAFWRSYLSGVVPSPLGTNGHALRSQTDEPLSIDTTTNLSTLSKTAQTLHVTVAELVKFAWAATVRKYTRQNDVVFGHVVANRDLPVHDVDRILGPLVSTVPCRVQFDDALPLTAILDRIRQERGAVSSHSHASLIDMKRWSGVEGDLFDSLLVYQNVPTPGLARRRVQQPKKTMSTDHTIEIIATPTPTRMELLALYKPTLLSRTQAHWMLTEFDGTLSQICGEMNGTTLVSHLWTLSPAQTSLLRAASCGPDATLPFELLHHAFEDRARLRPHVRAVEFQDQWLSYGELDARANAVACELADLGVCVGSRVAVIMDRCLEFPIGLVATLKAGAAMMPLDVSFPAARLSFMVADAGACAVVTSDRHLQRLTEMNLGVPVIVANVTDPLNGKAFELPPCHRATKLDEAYIVYTSGSTGKPKGVPVLHHSAVNSMERFRDILQIKEGSRVFQLMAIGFDGFQADMWESLSFGATLVLRSEDDLTALSTADNLTCTPTALSLLGDPAQYPRLQVVAVAGEACPVALKDIWAPKVVLLNLYGPSECAIMSHGGRMTPADPITIGPVLPNVRCYVLDHNLRQVPFGTLGEFYLSGLCVSPGYINLPDSTDERFLVDPIGGGRMYKTGDLGRLHPNGQFEIAGRQDSQVKLKGYRIELDEVANAMMQHPSVVSAAAVVQNKTHLVGYFSPAAVDVEALRQYVADQLPVYMVPAVWVGLDDMPQNSNGKIDVKALQAMDVRIRVEPLETDMELKMARVWSDVLGVTLSEIGRQSSFFELGGDSLSVVKVVRVCRVNGIRITVSQMVKCVTLVRAAAAAKSTCAVHDLVDSGNRALISKDKVVLHSPQSLGRRGCKKFASGDGFVPELHIQMDPVALAPVH</sequence>
<dbReference type="Gene3D" id="3.30.300.30">
    <property type="match status" value="2"/>
</dbReference>
<keyword evidence="1" id="KW-0596">Phosphopantetheine</keyword>
<dbReference type="EMBL" id="KI914022">
    <property type="protein sequence ID" value="ETV90831.1"/>
    <property type="molecule type" value="Genomic_DNA"/>
</dbReference>
<reference evidence="6" key="1">
    <citation type="submission" date="2013-12" db="EMBL/GenBank/DDBJ databases">
        <title>The Genome Sequence of Aphanomyces invadans NJM9701.</title>
        <authorList>
            <consortium name="The Broad Institute Genomics Platform"/>
            <person name="Russ C."/>
            <person name="Tyler B."/>
            <person name="van West P."/>
            <person name="Dieguez-Uribeondo J."/>
            <person name="Young S.K."/>
            <person name="Zeng Q."/>
            <person name="Gargeya S."/>
            <person name="Fitzgerald M."/>
            <person name="Abouelleil A."/>
            <person name="Alvarado L."/>
            <person name="Chapman S.B."/>
            <person name="Gainer-Dewar J."/>
            <person name="Goldberg J."/>
            <person name="Griggs A."/>
            <person name="Gujja S."/>
            <person name="Hansen M."/>
            <person name="Howarth C."/>
            <person name="Imamovic A."/>
            <person name="Ireland A."/>
            <person name="Larimer J."/>
            <person name="McCowan C."/>
            <person name="Murphy C."/>
            <person name="Pearson M."/>
            <person name="Poon T.W."/>
            <person name="Priest M."/>
            <person name="Roberts A."/>
            <person name="Saif S."/>
            <person name="Shea T."/>
            <person name="Sykes S."/>
            <person name="Wortman J."/>
            <person name="Nusbaum C."/>
            <person name="Birren B."/>
        </authorList>
    </citation>
    <scope>NUCLEOTIDE SEQUENCE [LARGE SCALE GENOMIC DNA]</scope>
    <source>
        <strain evidence="6">NJM9701</strain>
    </source>
</reference>
<dbReference type="PROSITE" id="PS00455">
    <property type="entry name" value="AMP_BINDING"/>
    <property type="match status" value="2"/>
</dbReference>
<dbReference type="GO" id="GO:0005737">
    <property type="term" value="C:cytoplasm"/>
    <property type="evidence" value="ECO:0007669"/>
    <property type="project" value="TreeGrafter"/>
</dbReference>
<dbReference type="PANTHER" id="PTHR45527:SF1">
    <property type="entry name" value="FATTY ACID SYNTHASE"/>
    <property type="match status" value="1"/>
</dbReference>
<dbReference type="eggNOG" id="KOG1178">
    <property type="taxonomic scope" value="Eukaryota"/>
</dbReference>
<dbReference type="GO" id="GO:0016740">
    <property type="term" value="F:transferase activity"/>
    <property type="evidence" value="ECO:0007669"/>
    <property type="project" value="InterPro"/>
</dbReference>
<dbReference type="CDD" id="cd19542">
    <property type="entry name" value="CT_NRPS-like"/>
    <property type="match status" value="1"/>
</dbReference>
<dbReference type="GO" id="GO:0043041">
    <property type="term" value="P:amino acid activation for nonribosomal peptide biosynthetic process"/>
    <property type="evidence" value="ECO:0007669"/>
    <property type="project" value="TreeGrafter"/>
</dbReference>
<keyword evidence="2" id="KW-0597">Phosphoprotein</keyword>
<dbReference type="STRING" id="157072.A0A024TB52"/>
<dbReference type="InterPro" id="IPR000873">
    <property type="entry name" value="AMP-dep_synth/lig_dom"/>
</dbReference>
<evidence type="ECO:0000256" key="4">
    <source>
        <dbReference type="ARBA" id="ARBA00029443"/>
    </source>
</evidence>
<dbReference type="CDD" id="cd05930">
    <property type="entry name" value="A_NRPS"/>
    <property type="match status" value="2"/>
</dbReference>
<dbReference type="Pfam" id="PF00668">
    <property type="entry name" value="Condensation"/>
    <property type="match status" value="2"/>
</dbReference>
<dbReference type="Pfam" id="PF00550">
    <property type="entry name" value="PP-binding"/>
    <property type="match status" value="3"/>
</dbReference>
<feature type="domain" description="Carrier" evidence="5">
    <location>
        <begin position="2414"/>
        <end position="2490"/>
    </location>
</feature>
<dbReference type="GeneID" id="20091540"/>
<dbReference type="Pfam" id="PF13193">
    <property type="entry name" value="AMP-binding_C"/>
    <property type="match status" value="2"/>
</dbReference>
<dbReference type="InterPro" id="IPR020845">
    <property type="entry name" value="AMP-binding_CS"/>
</dbReference>
<comment type="similarity">
    <text evidence="4">In the C-terminal section; belongs to the NRP synthetase family.</text>
</comment>
<evidence type="ECO:0000259" key="5">
    <source>
        <dbReference type="PROSITE" id="PS50075"/>
    </source>
</evidence>
<dbReference type="Gene3D" id="3.30.559.30">
    <property type="entry name" value="Nonribosomal peptide synthetase, condensation domain"/>
    <property type="match status" value="2"/>
</dbReference>
<dbReference type="InterPro" id="IPR036736">
    <property type="entry name" value="ACP-like_sf"/>
</dbReference>
<dbReference type="SUPFAM" id="SSF47336">
    <property type="entry name" value="ACP-like"/>
    <property type="match status" value="3"/>
</dbReference>
<dbReference type="InterPro" id="IPR001242">
    <property type="entry name" value="Condensation_dom"/>
</dbReference>
<dbReference type="InterPro" id="IPR042099">
    <property type="entry name" value="ANL_N_sf"/>
</dbReference>
<feature type="domain" description="Carrier" evidence="5">
    <location>
        <begin position="1398"/>
        <end position="1477"/>
    </location>
</feature>
<dbReference type="Gene3D" id="3.30.559.10">
    <property type="entry name" value="Chloramphenicol acetyltransferase-like domain"/>
    <property type="match status" value="2"/>
</dbReference>
<evidence type="ECO:0000313" key="6">
    <source>
        <dbReference type="EMBL" id="ETV90831.1"/>
    </source>
</evidence>
<dbReference type="SUPFAM" id="SSF56801">
    <property type="entry name" value="Acetyl-CoA synthetase-like"/>
    <property type="match status" value="2"/>
</dbReference>
<gene>
    <name evidence="6" type="ORF">H310_14490</name>
</gene>
<proteinExistence type="inferred from homology"/>
<dbReference type="GO" id="GO:0016874">
    <property type="term" value="F:ligase activity"/>
    <property type="evidence" value="ECO:0007669"/>
    <property type="project" value="UniProtKB-KW"/>
</dbReference>
<dbReference type="SUPFAM" id="SSF52777">
    <property type="entry name" value="CoA-dependent acyltransferases"/>
    <property type="match status" value="4"/>
</dbReference>
<dbReference type="PANTHER" id="PTHR45527">
    <property type="entry name" value="NONRIBOSOMAL PEPTIDE SYNTHETASE"/>
    <property type="match status" value="1"/>
</dbReference>
<dbReference type="PROSITE" id="PS50075">
    <property type="entry name" value="CARRIER"/>
    <property type="match status" value="3"/>
</dbReference>
<dbReference type="SUPFAM" id="SSF52151">
    <property type="entry name" value="FabD/lysophospholipase-like"/>
    <property type="match status" value="1"/>
</dbReference>
<dbReference type="InterPro" id="IPR023213">
    <property type="entry name" value="CAT-like_dom_sf"/>
</dbReference>
<dbReference type="InterPro" id="IPR010071">
    <property type="entry name" value="AA_adenyl_dom"/>
</dbReference>
<dbReference type="Gene3D" id="3.40.366.10">
    <property type="entry name" value="Malonyl-Coenzyme A Acyl Carrier Protein, domain 2"/>
    <property type="match status" value="2"/>
</dbReference>
<accession>A0A024TB52</accession>
<evidence type="ECO:0000256" key="2">
    <source>
        <dbReference type="ARBA" id="ARBA00022553"/>
    </source>
</evidence>
<dbReference type="Pfam" id="PF00501">
    <property type="entry name" value="AMP-binding"/>
    <property type="match status" value="2"/>
</dbReference>
<keyword evidence="3" id="KW-0436">Ligase</keyword>
<dbReference type="GO" id="GO:0031177">
    <property type="term" value="F:phosphopantetheine binding"/>
    <property type="evidence" value="ECO:0007669"/>
    <property type="project" value="InterPro"/>
</dbReference>
<dbReference type="OrthoDB" id="78578at2759"/>
<name>A0A024TB52_9STRA</name>
<organism evidence="6">
    <name type="scientific">Aphanomyces invadans</name>
    <dbReference type="NCBI Taxonomy" id="157072"/>
    <lineage>
        <taxon>Eukaryota</taxon>
        <taxon>Sar</taxon>
        <taxon>Stramenopiles</taxon>
        <taxon>Oomycota</taxon>
        <taxon>Saprolegniomycetes</taxon>
        <taxon>Saprolegniales</taxon>
        <taxon>Verrucalvaceae</taxon>
        <taxon>Aphanomyces</taxon>
    </lineage>
</organism>
<dbReference type="RefSeq" id="XP_008880588.1">
    <property type="nucleotide sequence ID" value="XM_008882366.1"/>
</dbReference>
<evidence type="ECO:0000256" key="3">
    <source>
        <dbReference type="ARBA" id="ARBA00022598"/>
    </source>
</evidence>
<feature type="domain" description="Carrier" evidence="5">
    <location>
        <begin position="374"/>
        <end position="450"/>
    </location>
</feature>
<dbReference type="Gene3D" id="3.40.50.12780">
    <property type="entry name" value="N-terminal domain of ligase-like"/>
    <property type="match status" value="2"/>
</dbReference>
<dbReference type="InterPro" id="IPR032088">
    <property type="entry name" value="SAT"/>
</dbReference>
<dbReference type="GO" id="GO:0044550">
    <property type="term" value="P:secondary metabolite biosynthetic process"/>
    <property type="evidence" value="ECO:0007669"/>
    <property type="project" value="TreeGrafter"/>
</dbReference>
<evidence type="ECO:0000256" key="1">
    <source>
        <dbReference type="ARBA" id="ARBA00022450"/>
    </source>
</evidence>
<dbReference type="InterPro" id="IPR020806">
    <property type="entry name" value="PKS_PP-bd"/>
</dbReference>
<dbReference type="VEuPathDB" id="FungiDB:H310_14490"/>
<dbReference type="InterPro" id="IPR016035">
    <property type="entry name" value="Acyl_Trfase/lysoPLipase"/>
</dbReference>